<dbReference type="EMBL" id="JAEHOD010000005">
    <property type="protein sequence ID" value="KAG2452676.1"/>
    <property type="molecule type" value="Genomic_DNA"/>
</dbReference>
<gene>
    <name evidence="2" type="ORF">HYH02_002909</name>
</gene>
<feature type="compositionally biased region" description="Low complexity" evidence="1">
    <location>
        <begin position="482"/>
        <end position="505"/>
    </location>
</feature>
<reference evidence="2" key="1">
    <citation type="journal article" date="2020" name="bioRxiv">
        <title>Comparative genomics of Chlamydomonas.</title>
        <authorList>
            <person name="Craig R.J."/>
            <person name="Hasan A.R."/>
            <person name="Ness R.W."/>
            <person name="Keightley P.D."/>
        </authorList>
    </citation>
    <scope>NUCLEOTIDE SEQUENCE</scope>
    <source>
        <strain evidence="2">CCAP 11/173</strain>
    </source>
</reference>
<feature type="compositionally biased region" description="Polar residues" evidence="1">
    <location>
        <begin position="60"/>
        <end position="72"/>
    </location>
</feature>
<evidence type="ECO:0000313" key="3">
    <source>
        <dbReference type="Proteomes" id="UP000613740"/>
    </source>
</evidence>
<name>A0A836BAH2_9CHLO</name>
<evidence type="ECO:0000313" key="2">
    <source>
        <dbReference type="EMBL" id="KAG2452676.1"/>
    </source>
</evidence>
<keyword evidence="3" id="KW-1185">Reference proteome</keyword>
<feature type="region of interest" description="Disordered" evidence="1">
    <location>
        <begin position="480"/>
        <end position="519"/>
    </location>
</feature>
<comment type="caution">
    <text evidence="2">The sequence shown here is derived from an EMBL/GenBank/DDBJ whole genome shotgun (WGS) entry which is preliminary data.</text>
</comment>
<proteinExistence type="predicted"/>
<feature type="compositionally biased region" description="Polar residues" evidence="1">
    <location>
        <begin position="82"/>
        <end position="94"/>
    </location>
</feature>
<dbReference type="OrthoDB" id="551391at2759"/>
<feature type="compositionally biased region" description="Gly residues" evidence="1">
    <location>
        <begin position="1"/>
        <end position="11"/>
    </location>
</feature>
<feature type="compositionally biased region" description="Low complexity" evidence="1">
    <location>
        <begin position="185"/>
        <end position="229"/>
    </location>
</feature>
<organism evidence="2 3">
    <name type="scientific">Chlamydomonas schloesseri</name>
    <dbReference type="NCBI Taxonomy" id="2026947"/>
    <lineage>
        <taxon>Eukaryota</taxon>
        <taxon>Viridiplantae</taxon>
        <taxon>Chlorophyta</taxon>
        <taxon>core chlorophytes</taxon>
        <taxon>Chlorophyceae</taxon>
        <taxon>CS clade</taxon>
        <taxon>Chlamydomonadales</taxon>
        <taxon>Chlamydomonadaceae</taxon>
        <taxon>Chlamydomonas</taxon>
    </lineage>
</organism>
<accession>A0A836BAH2</accession>
<sequence length="535" mass="51001">MGGAGLYGPAGGRSVAPGNPVSPQPRTGALSGAPPPPPSPHAYRPSSSASAQRTSRRPGSQPQPYVSTSGQAQPHRPASVAASPQRTHQYQHPHSPQWGKRPSSGSAAAGVARGSTPPAGSGPTSSGNFSGAVGGALAAVRAAARTGGFNEPAAPAAAWAGDSSGGGHGSPASQQHPASGRRGGDASAKPAASGAPTATPGARGNAGPGSSAQGKGPAGPAAAVGSQPATGGAGGKARLTGSGADEVAGLTLEQQVVHYAKSAATAAAASDPMRTAMALHLLNGSLMQAPGFEAGGELAAAAAGAAPGLLGCLVEQVAEGAPFSIVALNTLSYLVLSPQVLPGVLSCGLLPVLVGQLRAAASAPLEQQLLVAGLGLLATMARVDGGARARLAGTRGLAGALAAALGGGGAAVKWPALQLLQELIIVKAGLQQALASAPLRAALDKLCSPAHPAASPEEPLAAAAGCGSGADGCTGPVGTAGHGSSAGSEGAGSADGPSAGGAAQAELDPQPDALAREARSVRRTMSALARVTGVT</sequence>
<feature type="compositionally biased region" description="Low complexity" evidence="1">
    <location>
        <begin position="103"/>
        <end position="127"/>
    </location>
</feature>
<dbReference type="AlphaFoldDB" id="A0A836BAH2"/>
<protein>
    <submittedName>
        <fullName evidence="2">Uncharacterized protein</fullName>
    </submittedName>
</protein>
<feature type="region of interest" description="Disordered" evidence="1">
    <location>
        <begin position="154"/>
        <end position="240"/>
    </location>
</feature>
<dbReference type="Proteomes" id="UP000613740">
    <property type="component" value="Unassembled WGS sequence"/>
</dbReference>
<evidence type="ECO:0000256" key="1">
    <source>
        <dbReference type="SAM" id="MobiDB-lite"/>
    </source>
</evidence>
<feature type="region of interest" description="Disordered" evidence="1">
    <location>
        <begin position="1"/>
        <end position="132"/>
    </location>
</feature>
<feature type="compositionally biased region" description="Low complexity" evidence="1">
    <location>
        <begin position="41"/>
        <end position="53"/>
    </location>
</feature>